<protein>
    <submittedName>
        <fullName evidence="2">Uncharacterized protein</fullName>
    </submittedName>
</protein>
<dbReference type="Proteomes" id="UP001596142">
    <property type="component" value="Unassembled WGS sequence"/>
</dbReference>
<sequence>MPNTFVAIILWLAGYYLAKFVSKLLTSLLQRTGINSVYDYLGWDRRPAADSKFGLASLLGQITKVIIILFSQLKPFNGPTP</sequence>
<proteinExistence type="predicted"/>
<keyword evidence="1" id="KW-1133">Transmembrane helix</keyword>
<accession>A0ABW0YP18</accession>
<reference evidence="3" key="1">
    <citation type="journal article" date="2019" name="Int. J. Syst. Evol. Microbiol.">
        <title>The Global Catalogue of Microorganisms (GCM) 10K type strain sequencing project: providing services to taxonomists for standard genome sequencing and annotation.</title>
        <authorList>
            <consortium name="The Broad Institute Genomics Platform"/>
            <consortium name="The Broad Institute Genome Sequencing Center for Infectious Disease"/>
            <person name="Wu L."/>
            <person name="Ma J."/>
        </authorList>
    </citation>
    <scope>NUCLEOTIDE SEQUENCE [LARGE SCALE GENOMIC DNA]</scope>
    <source>
        <strain evidence="3">CECT 7184</strain>
    </source>
</reference>
<name>A0ABW0YP18_9BACI</name>
<feature type="transmembrane region" description="Helical" evidence="1">
    <location>
        <begin position="6"/>
        <end position="25"/>
    </location>
</feature>
<dbReference type="InterPro" id="IPR008910">
    <property type="entry name" value="MSC_TM_helix"/>
</dbReference>
<organism evidence="2 3">
    <name type="scientific">Thalassorhabdus alkalitolerans</name>
    <dbReference type="NCBI Taxonomy" id="2282697"/>
    <lineage>
        <taxon>Bacteria</taxon>
        <taxon>Bacillati</taxon>
        <taxon>Bacillota</taxon>
        <taxon>Bacilli</taxon>
        <taxon>Bacillales</taxon>
        <taxon>Bacillaceae</taxon>
        <taxon>Thalassorhabdus</taxon>
    </lineage>
</organism>
<evidence type="ECO:0000313" key="3">
    <source>
        <dbReference type="Proteomes" id="UP001596142"/>
    </source>
</evidence>
<dbReference type="RefSeq" id="WP_385940937.1">
    <property type="nucleotide sequence ID" value="NZ_JBHSOZ010000004.1"/>
</dbReference>
<evidence type="ECO:0000256" key="1">
    <source>
        <dbReference type="SAM" id="Phobius"/>
    </source>
</evidence>
<dbReference type="Gene3D" id="1.10.287.1260">
    <property type="match status" value="1"/>
</dbReference>
<dbReference type="Pfam" id="PF05552">
    <property type="entry name" value="MS_channel_1st_1"/>
    <property type="match status" value="1"/>
</dbReference>
<keyword evidence="1" id="KW-0472">Membrane</keyword>
<evidence type="ECO:0000313" key="2">
    <source>
        <dbReference type="EMBL" id="MFC5713192.1"/>
    </source>
</evidence>
<keyword evidence="3" id="KW-1185">Reference proteome</keyword>
<keyword evidence="1" id="KW-0812">Transmembrane</keyword>
<comment type="caution">
    <text evidence="2">The sequence shown here is derived from an EMBL/GenBank/DDBJ whole genome shotgun (WGS) entry which is preliminary data.</text>
</comment>
<gene>
    <name evidence="2" type="ORF">ACFPU1_10380</name>
</gene>
<dbReference type="EMBL" id="JBHSOZ010000004">
    <property type="protein sequence ID" value="MFC5713192.1"/>
    <property type="molecule type" value="Genomic_DNA"/>
</dbReference>